<gene>
    <name evidence="1" type="ORF">Bealeia1_01317</name>
</gene>
<proteinExistence type="predicted"/>
<dbReference type="EMBL" id="CP133270">
    <property type="protein sequence ID" value="WVX67120.1"/>
    <property type="molecule type" value="Genomic_DNA"/>
</dbReference>
<sequence>MVDMDMEMKIEMHYLYVPSNGNFLNQALPHLEDPFFLQQIKMKPLKKNI</sequence>
<organism evidence="1 2">
    <name type="scientific">Candidatus Bealeia paramacronuclearis</name>
    <dbReference type="NCBI Taxonomy" id="1921001"/>
    <lineage>
        <taxon>Bacteria</taxon>
        <taxon>Pseudomonadati</taxon>
        <taxon>Pseudomonadota</taxon>
        <taxon>Alphaproteobacteria</taxon>
        <taxon>Holosporales</taxon>
        <taxon>Holosporaceae</taxon>
        <taxon>Candidatus Bealeia</taxon>
    </lineage>
</organism>
<name>A0ABZ2C3W5_9PROT</name>
<evidence type="ECO:0000313" key="2">
    <source>
        <dbReference type="Proteomes" id="UP001330434"/>
    </source>
</evidence>
<keyword evidence="2" id="KW-1185">Reference proteome</keyword>
<protein>
    <submittedName>
        <fullName evidence="1">Uncharacterized protein</fullName>
    </submittedName>
</protein>
<evidence type="ECO:0000313" key="1">
    <source>
        <dbReference type="EMBL" id="WVX67120.1"/>
    </source>
</evidence>
<reference evidence="1 2" key="1">
    <citation type="journal article" date="2024" name="Environ. Microbiol.">
        <title>Novel evolutionary insights on the interactions of the Holosporales (Alphaproteobacteria) with eukaryotic hosts from comparative genomics.</title>
        <authorList>
            <person name="Giovannini M."/>
            <person name="Petroni G."/>
            <person name="Castelli M."/>
        </authorList>
    </citation>
    <scope>NUCLEOTIDE SEQUENCE [LARGE SCALE GENOMIC DNA]</scope>
    <source>
        <strain evidence="1 2">US_Bl 15I1</strain>
    </source>
</reference>
<accession>A0ABZ2C3W5</accession>
<dbReference type="Proteomes" id="UP001330434">
    <property type="component" value="Chromosome"/>
</dbReference>